<dbReference type="GeneID" id="20215904"/>
<sequence>LSFLSKLIERIVSKELKKHLDGNNLLPVYQSGYKRHHSTKTALLHVLSKLHEIINNWKPNHLFSNS</sequence>
<gene>
    <name evidence="1" type="ORF">HELRODRAFT_81170</name>
</gene>
<evidence type="ECO:0000313" key="1">
    <source>
        <dbReference type="EMBL" id="ESO02865.1"/>
    </source>
</evidence>
<protein>
    <recommendedName>
        <fullName evidence="2">Reverse transcriptase domain-containing protein</fullName>
    </recommendedName>
</protein>
<dbReference type="EMBL" id="KB096716">
    <property type="protein sequence ID" value="ESO02865.1"/>
    <property type="molecule type" value="Genomic_DNA"/>
</dbReference>
<proteinExistence type="predicted"/>
<dbReference type="HOGENOM" id="CLU_2833965_0_0_1"/>
<accession>V3UVG9</accession>
<reference evidence="1" key="1">
    <citation type="journal article" date="2013" name="Nature">
        <title>Insights into bilaterian evolution from three spiralian genomes.</title>
        <authorList>
            <person name="Simakov O."/>
            <person name="Marletaz F."/>
            <person name="Cho S.J."/>
            <person name="Edsinger-Gonzales E."/>
            <person name="Havlak P."/>
            <person name="Hellsten U."/>
            <person name="Kuo D.H."/>
            <person name="Larsson T."/>
            <person name="Lv J."/>
            <person name="Arendt D."/>
            <person name="Savage R."/>
            <person name="Osoegawa K."/>
            <person name="de Jong P."/>
            <person name="Grimwood J."/>
            <person name="Chapman J.A."/>
            <person name="Shapiro H."/>
            <person name="Aerts A."/>
            <person name="Otillar R.P."/>
            <person name="Terry A.Y."/>
            <person name="Boore J.L."/>
            <person name="Grigoriev I.V."/>
            <person name="Lindberg D.R."/>
            <person name="Seaver E.C."/>
            <person name="Weisblat D.A."/>
            <person name="Putnam N.H."/>
            <person name="Rokhsar D.S."/>
        </authorList>
    </citation>
    <scope>NUCLEOTIDE SEQUENCE</scope>
</reference>
<dbReference type="RefSeq" id="XP_009019079.1">
    <property type="nucleotide sequence ID" value="XM_009020831.1"/>
</dbReference>
<organism evidence="1">
    <name type="scientific">Helobdella robusta</name>
    <name type="common">Californian leech</name>
    <dbReference type="NCBI Taxonomy" id="6412"/>
    <lineage>
        <taxon>Eukaryota</taxon>
        <taxon>Metazoa</taxon>
        <taxon>Spiralia</taxon>
        <taxon>Lophotrochozoa</taxon>
        <taxon>Annelida</taxon>
        <taxon>Clitellata</taxon>
        <taxon>Hirudinea</taxon>
        <taxon>Rhynchobdellida</taxon>
        <taxon>Glossiphoniidae</taxon>
        <taxon>Helobdella</taxon>
    </lineage>
</organism>
<feature type="non-terminal residue" evidence="1">
    <location>
        <position position="1"/>
    </location>
</feature>
<evidence type="ECO:0008006" key="2">
    <source>
        <dbReference type="Google" id="ProtNLM"/>
    </source>
</evidence>
<dbReference type="OrthoDB" id="10060997at2759"/>
<name>V3UVG9_HELRO</name>